<gene>
    <name evidence="2" type="ORF">PBAH0796_LOCUS1254</name>
</gene>
<feature type="compositionally biased region" description="Basic residues" evidence="1">
    <location>
        <begin position="126"/>
        <end position="135"/>
    </location>
</feature>
<name>A0A7R9ZVY5_9DINO</name>
<dbReference type="AlphaFoldDB" id="A0A7R9ZVY5"/>
<feature type="region of interest" description="Disordered" evidence="1">
    <location>
        <begin position="100"/>
        <end position="135"/>
    </location>
</feature>
<protein>
    <submittedName>
        <fullName evidence="2">Uncharacterized protein</fullName>
    </submittedName>
</protein>
<evidence type="ECO:0000256" key="1">
    <source>
        <dbReference type="SAM" id="MobiDB-lite"/>
    </source>
</evidence>
<feature type="region of interest" description="Disordered" evidence="1">
    <location>
        <begin position="1"/>
        <end position="30"/>
    </location>
</feature>
<evidence type="ECO:0000313" key="2">
    <source>
        <dbReference type="EMBL" id="CAD8345516.1"/>
    </source>
</evidence>
<sequence length="243" mass="26102">MPPPPLSLMISAVPPSHGARPSNGAPQSDGRGPLWLHYHFTEDNTFCTLAAPLAERPKGWLQERGHYSNPLPSTLYASSSRSDTSNIEKLDHILFASDTAEDETGSKRRDTDASSANAGGNVAVRTKGRPSKEKRIRHRLLVERLGREIEADPEGVDIMSLPIPEFVLGNDWLRAKLFQRLERHRAALLGERGTVLSSTACQGSASASSAAAPPGACPGRGGVAPGAKVCCDRRARGWLPQAQ</sequence>
<reference evidence="2" key="1">
    <citation type="submission" date="2021-01" db="EMBL/GenBank/DDBJ databases">
        <authorList>
            <person name="Corre E."/>
            <person name="Pelletier E."/>
            <person name="Niang G."/>
            <person name="Scheremetjew M."/>
            <person name="Finn R."/>
            <person name="Kale V."/>
            <person name="Holt S."/>
            <person name="Cochrane G."/>
            <person name="Meng A."/>
            <person name="Brown T."/>
            <person name="Cohen L."/>
        </authorList>
    </citation>
    <scope>NUCLEOTIDE SEQUENCE</scope>
    <source>
        <strain evidence="2">Pbaha01</strain>
    </source>
</reference>
<accession>A0A7R9ZVY5</accession>
<organism evidence="2">
    <name type="scientific">Pyrodinium bahamense</name>
    <dbReference type="NCBI Taxonomy" id="73915"/>
    <lineage>
        <taxon>Eukaryota</taxon>
        <taxon>Sar</taxon>
        <taxon>Alveolata</taxon>
        <taxon>Dinophyceae</taxon>
        <taxon>Gonyaulacales</taxon>
        <taxon>Pyrocystaceae</taxon>
        <taxon>Pyrodinium</taxon>
    </lineage>
</organism>
<proteinExistence type="predicted"/>
<dbReference type="EMBL" id="HBEG01002319">
    <property type="protein sequence ID" value="CAD8345516.1"/>
    <property type="molecule type" value="Transcribed_RNA"/>
</dbReference>